<name>A0A428SLV8_9HYPO</name>
<sequence length="210" mass="23129">MGFGVSGRFIMIRKRLSGDILIGRALGHHRHHYALVELSPLAFVFNQIPVRLVNGFGVVVRNDSGSDNVIQVTAPQSRTRPPRRAIGEILHSVAPLGGLVRVSIYQSPDSGFCAGLLMEYEDGAQRTLGSCRLGVDPVTTYSQPTHICFTSTTLTDPDMTYPVAKVEASNREKDHTHTKEWTCCPVSWGGSLEVWFSYRVFNISFHGALA</sequence>
<dbReference type="AlphaFoldDB" id="A0A428SLV8"/>
<dbReference type="Proteomes" id="UP000287972">
    <property type="component" value="Unassembled WGS sequence"/>
</dbReference>
<gene>
    <name evidence="1" type="ORF">CEP51_000546</name>
</gene>
<evidence type="ECO:0000313" key="2">
    <source>
        <dbReference type="Proteomes" id="UP000287972"/>
    </source>
</evidence>
<accession>A0A428SLV8</accession>
<comment type="caution">
    <text evidence="1">The sequence shown here is derived from an EMBL/GenBank/DDBJ whole genome shotgun (WGS) entry which is preliminary data.</text>
</comment>
<keyword evidence="2" id="KW-1185">Reference proteome</keyword>
<evidence type="ECO:0000313" key="1">
    <source>
        <dbReference type="EMBL" id="RSL90744.1"/>
    </source>
</evidence>
<dbReference type="EMBL" id="NKCL01000006">
    <property type="protein sequence ID" value="RSL90744.1"/>
    <property type="molecule type" value="Genomic_DNA"/>
</dbReference>
<proteinExistence type="predicted"/>
<organism evidence="1 2">
    <name type="scientific">Fusarium floridanum</name>
    <dbReference type="NCBI Taxonomy" id="1325733"/>
    <lineage>
        <taxon>Eukaryota</taxon>
        <taxon>Fungi</taxon>
        <taxon>Dikarya</taxon>
        <taxon>Ascomycota</taxon>
        <taxon>Pezizomycotina</taxon>
        <taxon>Sordariomycetes</taxon>
        <taxon>Hypocreomycetidae</taxon>
        <taxon>Hypocreales</taxon>
        <taxon>Nectriaceae</taxon>
        <taxon>Fusarium</taxon>
        <taxon>Fusarium solani species complex</taxon>
    </lineage>
</organism>
<protein>
    <submittedName>
        <fullName evidence="1">Uncharacterized protein</fullName>
    </submittedName>
</protein>
<reference evidence="1 2" key="1">
    <citation type="submission" date="2017-06" db="EMBL/GenBank/DDBJ databases">
        <title>Comparative genomic analysis of Ambrosia Fusariam Clade fungi.</title>
        <authorList>
            <person name="Stajich J.E."/>
            <person name="Carrillo J."/>
            <person name="Kijimoto T."/>
            <person name="Eskalen A."/>
            <person name="O'Donnell K."/>
            <person name="Kasson M."/>
        </authorList>
    </citation>
    <scope>NUCLEOTIDE SEQUENCE [LARGE SCALE GENOMIC DNA]</scope>
    <source>
        <strain evidence="1 2">NRRL62606</strain>
    </source>
</reference>